<dbReference type="FunFam" id="3.30.730.10:FF:000001">
    <property type="entry name" value="Ethylene-responsive transcription factor 2"/>
    <property type="match status" value="1"/>
</dbReference>
<feature type="domain" description="AP2/ERF" evidence="8">
    <location>
        <begin position="172"/>
        <end position="229"/>
    </location>
</feature>
<evidence type="ECO:0000256" key="3">
    <source>
        <dbReference type="ARBA" id="ARBA00023125"/>
    </source>
</evidence>
<dbReference type="GO" id="GO:0005634">
    <property type="term" value="C:nucleus"/>
    <property type="evidence" value="ECO:0007669"/>
    <property type="project" value="UniProtKB-SubCell"/>
</dbReference>
<evidence type="ECO:0000256" key="7">
    <source>
        <dbReference type="SAM" id="MobiDB-lite"/>
    </source>
</evidence>
<keyword evidence="5" id="KW-0539">Nucleus</keyword>
<dbReference type="PROSITE" id="PS51032">
    <property type="entry name" value="AP2_ERF"/>
    <property type="match status" value="1"/>
</dbReference>
<sequence>MRFTRLGSYSFFQSCCMCELKVANRGKRTVKKEVGSVEEWPLPAMLSGLDREREMSVMVTALTHVVAGNVPAEFSDCLSEAVSNNQDTCAHGDLSAKREREEEEGGGSEDYKRLGRAFGDDFSLHGGGSSSAGRATGKSIITTGTMTPAATRMAFTPVYEYNETCREEPRRKYRGVRQRPWGKWAAEIRDPFKAARVWLGTFDTAEAAARAYDEAALRFRGNKAKLNFPENVKLRSSPPNPIANQLTIVDSPRSTGLLSIPTSTEAIIHSQALHPTQSREISREQVNQPQLFLDFGGYQRQPISLYDQMFLPPPVVSSYPSISSSAEHSDHMFLPAQQPGEIRPATDSQSGGAEFQLPEWSDYSYYTSSSG</sequence>
<dbReference type="CDD" id="cd00018">
    <property type="entry name" value="AP2"/>
    <property type="match status" value="1"/>
</dbReference>
<evidence type="ECO:0000259" key="8">
    <source>
        <dbReference type="PROSITE" id="PS51032"/>
    </source>
</evidence>
<evidence type="ECO:0000256" key="2">
    <source>
        <dbReference type="ARBA" id="ARBA00023015"/>
    </source>
</evidence>
<dbReference type="AlphaFoldDB" id="A0A835K4Q7"/>
<dbReference type="SUPFAM" id="SSF54171">
    <property type="entry name" value="DNA-binding domain"/>
    <property type="match status" value="1"/>
</dbReference>
<keyword evidence="2" id="KW-0805">Transcription regulation</keyword>
<evidence type="ECO:0000313" key="10">
    <source>
        <dbReference type="Proteomes" id="UP000657918"/>
    </source>
</evidence>
<comment type="similarity">
    <text evidence="6">Belongs to the AP2/ERF transcription factor family. ERF subfamily.</text>
</comment>
<feature type="region of interest" description="Disordered" evidence="7">
    <location>
        <begin position="335"/>
        <end position="356"/>
    </location>
</feature>
<dbReference type="InterPro" id="IPR044808">
    <property type="entry name" value="ERF_plant"/>
</dbReference>
<accession>A0A835K4Q7</accession>
<dbReference type="PRINTS" id="PR00367">
    <property type="entry name" value="ETHRSPELEMNT"/>
</dbReference>
<dbReference type="GO" id="GO:0009873">
    <property type="term" value="P:ethylene-activated signaling pathway"/>
    <property type="evidence" value="ECO:0007669"/>
    <property type="project" value="InterPro"/>
</dbReference>
<keyword evidence="4" id="KW-0804">Transcription</keyword>
<proteinExistence type="inferred from homology"/>
<dbReference type="InterPro" id="IPR001471">
    <property type="entry name" value="AP2/ERF_dom"/>
</dbReference>
<dbReference type="GO" id="GO:0003677">
    <property type="term" value="F:DNA binding"/>
    <property type="evidence" value="ECO:0007669"/>
    <property type="project" value="UniProtKB-KW"/>
</dbReference>
<dbReference type="InterPro" id="IPR036955">
    <property type="entry name" value="AP2/ERF_dom_sf"/>
</dbReference>
<evidence type="ECO:0000256" key="1">
    <source>
        <dbReference type="ARBA" id="ARBA00004123"/>
    </source>
</evidence>
<gene>
    <name evidence="9" type="ORF">SADUNF_Sadunf05G0061000</name>
</gene>
<protein>
    <recommendedName>
        <fullName evidence="8">AP2/ERF domain-containing protein</fullName>
    </recommendedName>
</protein>
<keyword evidence="3" id="KW-0238">DNA-binding</keyword>
<dbReference type="Proteomes" id="UP000657918">
    <property type="component" value="Unassembled WGS sequence"/>
</dbReference>
<feature type="region of interest" description="Disordered" evidence="7">
    <location>
        <begin position="88"/>
        <end position="111"/>
    </location>
</feature>
<keyword evidence="10" id="KW-1185">Reference proteome</keyword>
<dbReference type="Pfam" id="PF00847">
    <property type="entry name" value="AP2"/>
    <property type="match status" value="1"/>
</dbReference>
<comment type="caution">
    <text evidence="9">The sequence shown here is derived from an EMBL/GenBank/DDBJ whole genome shotgun (WGS) entry which is preliminary data.</text>
</comment>
<evidence type="ECO:0000313" key="9">
    <source>
        <dbReference type="EMBL" id="KAF9681993.1"/>
    </source>
</evidence>
<dbReference type="PANTHER" id="PTHR31190:SF445">
    <property type="entry name" value="ETHYLENE-RESPONSIVE TRANSCRIPTION FACTOR RAP2-6"/>
    <property type="match status" value="1"/>
</dbReference>
<evidence type="ECO:0000256" key="4">
    <source>
        <dbReference type="ARBA" id="ARBA00023163"/>
    </source>
</evidence>
<dbReference type="EMBL" id="JADGMS010000005">
    <property type="protein sequence ID" value="KAF9681993.1"/>
    <property type="molecule type" value="Genomic_DNA"/>
</dbReference>
<dbReference type="PANTHER" id="PTHR31190">
    <property type="entry name" value="DNA-BINDING DOMAIN"/>
    <property type="match status" value="1"/>
</dbReference>
<dbReference type="InterPro" id="IPR016177">
    <property type="entry name" value="DNA-bd_dom_sf"/>
</dbReference>
<evidence type="ECO:0000256" key="5">
    <source>
        <dbReference type="ARBA" id="ARBA00023242"/>
    </source>
</evidence>
<dbReference type="OrthoDB" id="1925932at2759"/>
<dbReference type="Gene3D" id="3.30.730.10">
    <property type="entry name" value="AP2/ERF domain"/>
    <property type="match status" value="1"/>
</dbReference>
<comment type="subcellular location">
    <subcellularLocation>
        <location evidence="1">Nucleus</location>
    </subcellularLocation>
</comment>
<dbReference type="SMART" id="SM00380">
    <property type="entry name" value="AP2"/>
    <property type="match status" value="1"/>
</dbReference>
<dbReference type="GO" id="GO:0003700">
    <property type="term" value="F:DNA-binding transcription factor activity"/>
    <property type="evidence" value="ECO:0007669"/>
    <property type="project" value="InterPro"/>
</dbReference>
<reference evidence="9 10" key="1">
    <citation type="submission" date="2020-10" db="EMBL/GenBank/DDBJ databases">
        <title>Plant Genome Project.</title>
        <authorList>
            <person name="Zhang R.-G."/>
        </authorList>
    </citation>
    <scope>NUCLEOTIDE SEQUENCE [LARGE SCALE GENOMIC DNA]</scope>
    <source>
        <strain evidence="9">FAFU-HL-1</strain>
        <tissue evidence="9">Leaf</tissue>
    </source>
</reference>
<evidence type="ECO:0000256" key="6">
    <source>
        <dbReference type="ARBA" id="ARBA00024343"/>
    </source>
</evidence>
<organism evidence="9 10">
    <name type="scientific">Salix dunnii</name>
    <dbReference type="NCBI Taxonomy" id="1413687"/>
    <lineage>
        <taxon>Eukaryota</taxon>
        <taxon>Viridiplantae</taxon>
        <taxon>Streptophyta</taxon>
        <taxon>Embryophyta</taxon>
        <taxon>Tracheophyta</taxon>
        <taxon>Spermatophyta</taxon>
        <taxon>Magnoliopsida</taxon>
        <taxon>eudicotyledons</taxon>
        <taxon>Gunneridae</taxon>
        <taxon>Pentapetalae</taxon>
        <taxon>rosids</taxon>
        <taxon>fabids</taxon>
        <taxon>Malpighiales</taxon>
        <taxon>Salicaceae</taxon>
        <taxon>Saliceae</taxon>
        <taxon>Salix</taxon>
    </lineage>
</organism>
<name>A0A835K4Q7_9ROSI</name>